<keyword evidence="3" id="KW-1185">Reference proteome</keyword>
<dbReference type="EMBL" id="JACHGN010000001">
    <property type="protein sequence ID" value="MBB5130405.1"/>
    <property type="molecule type" value="Genomic_DNA"/>
</dbReference>
<feature type="compositionally biased region" description="Basic residues" evidence="1">
    <location>
        <begin position="264"/>
        <end position="284"/>
    </location>
</feature>
<organism evidence="2 3">
    <name type="scientific">Thermocatellispora tengchongensis</name>
    <dbReference type="NCBI Taxonomy" id="1073253"/>
    <lineage>
        <taxon>Bacteria</taxon>
        <taxon>Bacillati</taxon>
        <taxon>Actinomycetota</taxon>
        <taxon>Actinomycetes</taxon>
        <taxon>Streptosporangiales</taxon>
        <taxon>Streptosporangiaceae</taxon>
        <taxon>Thermocatellispora</taxon>
    </lineage>
</organism>
<comment type="caution">
    <text evidence="2">The sequence shown here is derived from an EMBL/GenBank/DDBJ whole genome shotgun (WGS) entry which is preliminary data.</text>
</comment>
<reference evidence="2 3" key="1">
    <citation type="submission" date="2020-08" db="EMBL/GenBank/DDBJ databases">
        <title>Genomic Encyclopedia of Type Strains, Phase IV (KMG-IV): sequencing the most valuable type-strain genomes for metagenomic binning, comparative biology and taxonomic classification.</title>
        <authorList>
            <person name="Goeker M."/>
        </authorList>
    </citation>
    <scope>NUCLEOTIDE SEQUENCE [LARGE SCALE GENOMIC DNA]</scope>
    <source>
        <strain evidence="2 3">DSM 45615</strain>
    </source>
</reference>
<dbReference type="AlphaFoldDB" id="A0A840P2Z1"/>
<evidence type="ECO:0000313" key="2">
    <source>
        <dbReference type="EMBL" id="MBB5130405.1"/>
    </source>
</evidence>
<gene>
    <name evidence="2" type="ORF">HNP84_000093</name>
</gene>
<evidence type="ECO:0000256" key="1">
    <source>
        <dbReference type="SAM" id="MobiDB-lite"/>
    </source>
</evidence>
<proteinExistence type="predicted"/>
<feature type="region of interest" description="Disordered" evidence="1">
    <location>
        <begin position="64"/>
        <end position="110"/>
    </location>
</feature>
<feature type="region of interest" description="Disordered" evidence="1">
    <location>
        <begin position="258"/>
        <end position="284"/>
    </location>
</feature>
<evidence type="ECO:0000313" key="3">
    <source>
        <dbReference type="Proteomes" id="UP000578449"/>
    </source>
</evidence>
<feature type="region of interest" description="Disordered" evidence="1">
    <location>
        <begin position="1"/>
        <end position="48"/>
    </location>
</feature>
<name>A0A840P2Z1_9ACTN</name>
<dbReference type="Proteomes" id="UP000578449">
    <property type="component" value="Unassembled WGS sequence"/>
</dbReference>
<protein>
    <submittedName>
        <fullName evidence="2">Uncharacterized protein</fullName>
    </submittedName>
</protein>
<accession>A0A840P2Z1</accession>
<sequence length="284" mass="29115">MRFYRAAPPSLSWPTCTKGRPSPRSPPDSTSGASGHHPPATDRGCVGAGHRVLLPYKARKKAAVAEGGQLGARQAPRSRRPKPGPERRPQVRQPVARAARPARRPDGWAPGQAAVVARAQRRRRVRVVVARTVVNRTITVVRSVGPRRLAKRSRVLGGRWGGIQAAGVGVGVGVGVGRGRGRFGVEGAWGSGGRAFCGGLGNLGGAGGGGGAGGVGGGGGMGTAGGGGGAGGRGPAASAAGGSRAMRAGVMARPVVRARTAITRPRRDRRRVSRRDRRVGRRLR</sequence>